<dbReference type="AlphaFoldDB" id="A0A6A4S244"/>
<gene>
    <name evidence="1" type="ORF">F2P81_023406</name>
</gene>
<comment type="caution">
    <text evidence="1">The sequence shown here is derived from an EMBL/GenBank/DDBJ whole genome shotgun (WGS) entry which is preliminary data.</text>
</comment>
<name>A0A6A4S244_SCOMX</name>
<proteinExistence type="predicted"/>
<accession>A0A6A4S244</accession>
<reference evidence="1 2" key="1">
    <citation type="submission" date="2019-06" db="EMBL/GenBank/DDBJ databases">
        <title>Draft genomes of female and male turbot (Scophthalmus maximus).</title>
        <authorList>
            <person name="Xu H."/>
            <person name="Xu X.-W."/>
            <person name="Shao C."/>
            <person name="Chen S."/>
        </authorList>
    </citation>
    <scope>NUCLEOTIDE SEQUENCE [LARGE SCALE GENOMIC DNA]</scope>
    <source>
        <strain evidence="1">Ysfricsl-2016a</strain>
        <tissue evidence="1">Blood</tissue>
    </source>
</reference>
<evidence type="ECO:0000313" key="2">
    <source>
        <dbReference type="Proteomes" id="UP000438429"/>
    </source>
</evidence>
<organism evidence="1 2">
    <name type="scientific">Scophthalmus maximus</name>
    <name type="common">Turbot</name>
    <name type="synonym">Psetta maxima</name>
    <dbReference type="NCBI Taxonomy" id="52904"/>
    <lineage>
        <taxon>Eukaryota</taxon>
        <taxon>Metazoa</taxon>
        <taxon>Chordata</taxon>
        <taxon>Craniata</taxon>
        <taxon>Vertebrata</taxon>
        <taxon>Euteleostomi</taxon>
        <taxon>Actinopterygii</taxon>
        <taxon>Neopterygii</taxon>
        <taxon>Teleostei</taxon>
        <taxon>Neoteleostei</taxon>
        <taxon>Acanthomorphata</taxon>
        <taxon>Carangaria</taxon>
        <taxon>Pleuronectiformes</taxon>
        <taxon>Pleuronectoidei</taxon>
        <taxon>Scophthalmidae</taxon>
        <taxon>Scophthalmus</taxon>
    </lineage>
</organism>
<sequence>MFVRQGRDCHENTAAMLVVLPVEDYGKLWLFCQQRERCQHNSLEIQNTSTPVLSLLVDIRHRLKETQPASSAVHVERIDTMEDFELQEQHLSDAQAFDTLVLQISRIGGWNTKDCVHKVLDRFRSSACSSRKHTSLGFMGVTLKYTSSSVSPLKNCRLEGQIGTPSHLFPSSSITATTVSPKYPTLRRTSIHLTHTPNALLQFQGDVLSASRLEQVNAAHTVSDVGVENTFKLDENSEESDNQERPL</sequence>
<protein>
    <submittedName>
        <fullName evidence="1">Uncharacterized protein</fullName>
    </submittedName>
</protein>
<dbReference type="Proteomes" id="UP000438429">
    <property type="component" value="Unassembled WGS sequence"/>
</dbReference>
<evidence type="ECO:0000313" key="1">
    <source>
        <dbReference type="EMBL" id="KAF0024604.1"/>
    </source>
</evidence>
<dbReference type="EMBL" id="VEVO01000021">
    <property type="protein sequence ID" value="KAF0024604.1"/>
    <property type="molecule type" value="Genomic_DNA"/>
</dbReference>